<dbReference type="InterPro" id="IPR036271">
    <property type="entry name" value="Tet_transcr_reg_TetR-rel_C_sf"/>
</dbReference>
<dbReference type="GO" id="GO:0003700">
    <property type="term" value="F:DNA-binding transcription factor activity"/>
    <property type="evidence" value="ECO:0007669"/>
    <property type="project" value="TreeGrafter"/>
</dbReference>
<evidence type="ECO:0000259" key="5">
    <source>
        <dbReference type="PROSITE" id="PS50977"/>
    </source>
</evidence>
<feature type="DNA-binding region" description="H-T-H motif" evidence="4">
    <location>
        <begin position="34"/>
        <end position="53"/>
    </location>
</feature>
<evidence type="ECO:0000256" key="1">
    <source>
        <dbReference type="ARBA" id="ARBA00023015"/>
    </source>
</evidence>
<dbReference type="InterPro" id="IPR050109">
    <property type="entry name" value="HTH-type_TetR-like_transc_reg"/>
</dbReference>
<dbReference type="InterPro" id="IPR009057">
    <property type="entry name" value="Homeodomain-like_sf"/>
</dbReference>
<evidence type="ECO:0000313" key="6">
    <source>
        <dbReference type="EMBL" id="QFU76094.1"/>
    </source>
</evidence>
<dbReference type="PANTHER" id="PTHR30055">
    <property type="entry name" value="HTH-TYPE TRANSCRIPTIONAL REGULATOR RUTR"/>
    <property type="match status" value="1"/>
</dbReference>
<dbReference type="PROSITE" id="PS50977">
    <property type="entry name" value="HTH_TETR_2"/>
    <property type="match status" value="1"/>
</dbReference>
<sequence length="209" mass="23483">MRTEVMKSDISSRRTAILEAAAQLFGQVGFEGTSMKAVASAAGEKKTLVQYHFRYKQQLWEETVSYVWQQRNDALPTFLTLAPDDLSARETMEDLCRYILKFTFANPTWVKIMFQEASTPGPRLDWMVERFFNSDFAEGKGVVELAQARGVLPDVDPLHLLYTLSGALVYLVNVAPIIERVTGQEAASDEFIEQYVATLLQILTGTSTV</sequence>
<gene>
    <name evidence="6" type="ORF">EY643_10700</name>
</gene>
<dbReference type="EMBL" id="CP036422">
    <property type="protein sequence ID" value="QFU76094.1"/>
    <property type="molecule type" value="Genomic_DNA"/>
</dbReference>
<evidence type="ECO:0000256" key="3">
    <source>
        <dbReference type="ARBA" id="ARBA00023163"/>
    </source>
</evidence>
<dbReference type="Gene3D" id="1.10.357.10">
    <property type="entry name" value="Tetracycline Repressor, domain 2"/>
    <property type="match status" value="1"/>
</dbReference>
<feature type="domain" description="HTH tetR-type" evidence="5">
    <location>
        <begin position="11"/>
        <end position="71"/>
    </location>
</feature>
<evidence type="ECO:0000256" key="2">
    <source>
        <dbReference type="ARBA" id="ARBA00023125"/>
    </source>
</evidence>
<dbReference type="AlphaFoldDB" id="A0A5P9NLH4"/>
<keyword evidence="1" id="KW-0805">Transcription regulation</keyword>
<dbReference type="InterPro" id="IPR001647">
    <property type="entry name" value="HTH_TetR"/>
</dbReference>
<organism evidence="6 7">
    <name type="scientific">Halioglobus maricola</name>
    <dbReference type="NCBI Taxonomy" id="2601894"/>
    <lineage>
        <taxon>Bacteria</taxon>
        <taxon>Pseudomonadati</taxon>
        <taxon>Pseudomonadota</taxon>
        <taxon>Gammaproteobacteria</taxon>
        <taxon>Cellvibrionales</taxon>
        <taxon>Halieaceae</taxon>
        <taxon>Halioglobus</taxon>
    </lineage>
</organism>
<proteinExistence type="predicted"/>
<reference evidence="6 7" key="1">
    <citation type="submission" date="2019-02" db="EMBL/GenBank/DDBJ databases">
        <authorList>
            <person name="Li S.-H."/>
        </authorList>
    </citation>
    <scope>NUCLEOTIDE SEQUENCE [LARGE SCALE GENOMIC DNA]</scope>
    <source>
        <strain evidence="6 7">IMCC14385</strain>
    </source>
</reference>
<dbReference type="OrthoDB" id="9803107at2"/>
<dbReference type="Pfam" id="PF00440">
    <property type="entry name" value="TetR_N"/>
    <property type="match status" value="1"/>
</dbReference>
<dbReference type="GO" id="GO:0000976">
    <property type="term" value="F:transcription cis-regulatory region binding"/>
    <property type="evidence" value="ECO:0007669"/>
    <property type="project" value="TreeGrafter"/>
</dbReference>
<keyword evidence="7" id="KW-1185">Reference proteome</keyword>
<evidence type="ECO:0000313" key="7">
    <source>
        <dbReference type="Proteomes" id="UP000326287"/>
    </source>
</evidence>
<dbReference type="Proteomes" id="UP000326287">
    <property type="component" value="Chromosome"/>
</dbReference>
<evidence type="ECO:0000256" key="4">
    <source>
        <dbReference type="PROSITE-ProRule" id="PRU00335"/>
    </source>
</evidence>
<dbReference type="PRINTS" id="PR00455">
    <property type="entry name" value="HTHTETR"/>
</dbReference>
<name>A0A5P9NLH4_9GAMM</name>
<dbReference type="PANTHER" id="PTHR30055:SF234">
    <property type="entry name" value="HTH-TYPE TRANSCRIPTIONAL REGULATOR BETI"/>
    <property type="match status" value="1"/>
</dbReference>
<accession>A0A5P9NLH4</accession>
<keyword evidence="2 4" id="KW-0238">DNA-binding</keyword>
<keyword evidence="3" id="KW-0804">Transcription</keyword>
<dbReference type="SUPFAM" id="SSF46689">
    <property type="entry name" value="Homeodomain-like"/>
    <property type="match status" value="1"/>
</dbReference>
<protein>
    <submittedName>
        <fullName evidence="6">TetR/AcrR family transcriptional regulator</fullName>
    </submittedName>
</protein>
<dbReference type="KEGG" id="halc:EY643_10700"/>
<dbReference type="SUPFAM" id="SSF48498">
    <property type="entry name" value="Tetracyclin repressor-like, C-terminal domain"/>
    <property type="match status" value="1"/>
</dbReference>